<dbReference type="OrthoDB" id="9554243at2"/>
<evidence type="ECO:0000256" key="2">
    <source>
        <dbReference type="SAM" id="Phobius"/>
    </source>
</evidence>
<evidence type="ECO:0000256" key="1">
    <source>
        <dbReference type="SAM" id="MobiDB-lite"/>
    </source>
</evidence>
<keyword evidence="2" id="KW-0472">Membrane</keyword>
<dbReference type="EMBL" id="PPTP01000011">
    <property type="protein sequence ID" value="RDB54336.1"/>
    <property type="molecule type" value="Genomic_DNA"/>
</dbReference>
<reference evidence="3 4" key="1">
    <citation type="journal article" date="2018" name="Elife">
        <title>Discovery and characterization of a prevalent human gut bacterial enzyme sufficient for the inactivation of a family of plant toxins.</title>
        <authorList>
            <person name="Koppel N."/>
            <person name="Bisanz J.E."/>
            <person name="Pandelia M.E."/>
            <person name="Turnbaugh P.J."/>
            <person name="Balskus E.P."/>
        </authorList>
    </citation>
    <scope>NUCLEOTIDE SEQUENCE [LARGE SCALE GENOMIC DNA]</scope>
    <source>
        <strain evidence="4">anaerobia AP69FAA</strain>
    </source>
</reference>
<gene>
    <name evidence="3" type="ORF">C1880_09370</name>
</gene>
<accession>A0A369L812</accession>
<evidence type="ECO:0000313" key="4">
    <source>
        <dbReference type="Proteomes" id="UP000253792"/>
    </source>
</evidence>
<organism evidence="3 4">
    <name type="scientific">Senegalimassilia anaerobia</name>
    <dbReference type="NCBI Taxonomy" id="1473216"/>
    <lineage>
        <taxon>Bacteria</taxon>
        <taxon>Bacillati</taxon>
        <taxon>Actinomycetota</taxon>
        <taxon>Coriobacteriia</taxon>
        <taxon>Coriobacteriales</taxon>
        <taxon>Coriobacteriaceae</taxon>
        <taxon>Senegalimassilia</taxon>
    </lineage>
</organism>
<comment type="caution">
    <text evidence="3">The sequence shown here is derived from an EMBL/GenBank/DDBJ whole genome shotgun (WGS) entry which is preliminary data.</text>
</comment>
<dbReference type="AlphaFoldDB" id="A0A369L812"/>
<dbReference type="SUPFAM" id="SSF48239">
    <property type="entry name" value="Terpenoid cyclases/Protein prenyltransferases"/>
    <property type="match status" value="1"/>
</dbReference>
<proteinExistence type="predicted"/>
<name>A0A369L812_9ACTN</name>
<keyword evidence="2" id="KW-0812">Transmembrane</keyword>
<feature type="transmembrane region" description="Helical" evidence="2">
    <location>
        <begin position="263"/>
        <end position="283"/>
    </location>
</feature>
<keyword evidence="4" id="KW-1185">Reference proteome</keyword>
<protein>
    <recommendedName>
        <fullName evidence="5">Gram-positive cocci surface proteins LPxTG domain-containing protein</fullName>
    </recommendedName>
</protein>
<dbReference type="STRING" id="1034345.GCA_000236865_01948"/>
<dbReference type="Gene3D" id="1.50.10.20">
    <property type="match status" value="1"/>
</dbReference>
<evidence type="ECO:0008006" key="5">
    <source>
        <dbReference type="Google" id="ProtNLM"/>
    </source>
</evidence>
<feature type="region of interest" description="Disordered" evidence="1">
    <location>
        <begin position="236"/>
        <end position="261"/>
    </location>
</feature>
<dbReference type="InterPro" id="IPR008930">
    <property type="entry name" value="Terpenoid_cyclase/PrenylTrfase"/>
</dbReference>
<dbReference type="Proteomes" id="UP000253792">
    <property type="component" value="Unassembled WGS sequence"/>
</dbReference>
<evidence type="ECO:0000313" key="3">
    <source>
        <dbReference type="EMBL" id="RDB54336.1"/>
    </source>
</evidence>
<keyword evidence="2" id="KW-1133">Transmembrane helix</keyword>
<dbReference type="RefSeq" id="WP_114621238.1">
    <property type="nucleotide sequence ID" value="NZ_PPTP01000011.1"/>
</dbReference>
<sequence length="293" mass="30396">MNSFGKGASIDAAGIDCTKVNDNGTVRNLVAEMEALEKPESMSVCDAVCILPVYQYGSYKQGDSAMAPSALIDLILANADDKGLFGSLTYGCDTQTTAQAILALLPYQSFHSGAAAAIKKAESALLSMENEDGSFAYSAQYREANLDATANVVAALEVLGYNCASDSRLTTSNGSTPLGYLTSVADKDLTGYLDASSYNESATSAVVLMAFEAHEGARQADGAYSVYTLKQITKEVEGANPDPNPDPEPKSDAKPLAQTGDDAATAAAAAIALCALASGAVAVRRVRRSRTLA</sequence>